<gene>
    <name evidence="3" type="ORF">FBZ90_103168</name>
</gene>
<sequence>MRPPDVRAAKPRRHLPPWGKRWLWALPPAGLAIAGAILAGRLFLPATAEPRLAAALVEAGFPQAQVTVRHAGWGWLEAGVRLQPGLEADTALVTFTGLVPWGTPARLALTGVSVDAGLVDGQALARLMDMPIDHVEIGAAQVIHGDWSVPLVVNATLDRQGRGGAATGWQGQAVLEPGEGWPACALTLHLSKTQDGPKLTVEPAPGDGPRVSGTVAAGGDNTTKADLTVTGLRVRDWPGPVAGHLTGQLVGRGDTARWTISATVDTPDAHLTLEGARPWAGDQHPAGAAAAPWGVVVKARGAGAPAAAGWSGSGQLTLTGTADGRALALALSAEGVTAPELPLMASFLGLTATATPQGDGAWALALVGPAQAGGRLRDGQGTPVSLGWDPGADGHLAVTWQGGLGKERRGHVDVQGAVVGRLGPASAPLVAGGTTDLRAAADWDAGGLSTLEATAVSLAAPVLLNARLEGAHLSAGFDRTHRGSPWQVTLDGGRVQGTVLPPLALAVTLSGDPAGALTLAGQARGLGTPLVLGVSGHWTAADQRGEAAAVLEPLTLSAVPDLTQLLPGAGLAAPMSGLGTIAGGARLSWDQGRLAGSGDLRAEGVSLFGPRLSIDGLDGQVTLDGLFPLHSPPAQHLKAKAVGAALALGDLGLEFQLVDGRVLLQGGDLSWAGGHVHLAPDEDGGFSATVSGVDLARALPGWSAAGYTLQGTLGGRLLGRFDGLTPVLTYGGLEAEGPGHIGYSDRSGGEAGIPVVLNPDHNGKVALVTRALADYDYQALTVQPTGPILTDPRARLLLRGVNPEFYGGYPVDLDLDLDAGDLSAGGTQDRRR</sequence>
<dbReference type="EMBL" id="VITR01000003">
    <property type="protein sequence ID" value="TWB44262.1"/>
    <property type="molecule type" value="Genomic_DNA"/>
</dbReference>
<dbReference type="RefSeq" id="WP_145730093.1">
    <property type="nucleotide sequence ID" value="NZ_VITR01000003.1"/>
</dbReference>
<evidence type="ECO:0000256" key="2">
    <source>
        <dbReference type="SAM" id="Phobius"/>
    </source>
</evidence>
<evidence type="ECO:0000313" key="3">
    <source>
        <dbReference type="EMBL" id="TWB44262.1"/>
    </source>
</evidence>
<feature type="transmembrane region" description="Helical" evidence="2">
    <location>
        <begin position="21"/>
        <end position="44"/>
    </location>
</feature>
<keyword evidence="2" id="KW-0812">Transmembrane</keyword>
<comment type="caution">
    <text evidence="3">The sequence shown here is derived from an EMBL/GenBank/DDBJ whole genome shotgun (WGS) entry which is preliminary data.</text>
</comment>
<proteinExistence type="predicted"/>
<organism evidence="3 4">
    <name type="scientific">Nitrospirillum amazonense</name>
    <dbReference type="NCBI Taxonomy" id="28077"/>
    <lineage>
        <taxon>Bacteria</taxon>
        <taxon>Pseudomonadati</taxon>
        <taxon>Pseudomonadota</taxon>
        <taxon>Alphaproteobacteria</taxon>
        <taxon>Rhodospirillales</taxon>
        <taxon>Azospirillaceae</taxon>
        <taxon>Nitrospirillum</taxon>
    </lineage>
</organism>
<dbReference type="Pfam" id="PF11739">
    <property type="entry name" value="YdbH-like"/>
    <property type="match status" value="1"/>
</dbReference>
<dbReference type="Proteomes" id="UP000315751">
    <property type="component" value="Unassembled WGS sequence"/>
</dbReference>
<evidence type="ECO:0000313" key="4">
    <source>
        <dbReference type="Proteomes" id="UP000315751"/>
    </source>
</evidence>
<dbReference type="InterPro" id="IPR021730">
    <property type="entry name" value="YdbH"/>
</dbReference>
<keyword evidence="2" id="KW-1133">Transmembrane helix</keyword>
<evidence type="ECO:0000256" key="1">
    <source>
        <dbReference type="SAM" id="MobiDB-lite"/>
    </source>
</evidence>
<keyword evidence="2" id="KW-0472">Membrane</keyword>
<name>A0A560HCZ7_9PROT</name>
<feature type="region of interest" description="Disordered" evidence="1">
    <location>
        <begin position="195"/>
        <end position="222"/>
    </location>
</feature>
<dbReference type="AlphaFoldDB" id="A0A560HCZ7"/>
<reference evidence="3 4" key="1">
    <citation type="submission" date="2019-06" db="EMBL/GenBank/DDBJ databases">
        <title>Genomic Encyclopedia of Type Strains, Phase IV (KMG-V): Genome sequencing to study the core and pangenomes of soil and plant-associated prokaryotes.</title>
        <authorList>
            <person name="Whitman W."/>
        </authorList>
    </citation>
    <scope>NUCLEOTIDE SEQUENCE [LARGE SCALE GENOMIC DNA]</scope>
    <source>
        <strain evidence="3 4">BR 11622</strain>
    </source>
</reference>
<keyword evidence="4" id="KW-1185">Reference proteome</keyword>
<accession>A0A560HCZ7</accession>
<protein>
    <submittedName>
        <fullName evidence="3">Dicarboxylate transport</fullName>
    </submittedName>
</protein>
<dbReference type="OrthoDB" id="8446194at2"/>